<organism evidence="1 2">
    <name type="scientific">Pistacia integerrima</name>
    <dbReference type="NCBI Taxonomy" id="434235"/>
    <lineage>
        <taxon>Eukaryota</taxon>
        <taxon>Viridiplantae</taxon>
        <taxon>Streptophyta</taxon>
        <taxon>Embryophyta</taxon>
        <taxon>Tracheophyta</taxon>
        <taxon>Spermatophyta</taxon>
        <taxon>Magnoliopsida</taxon>
        <taxon>eudicotyledons</taxon>
        <taxon>Gunneridae</taxon>
        <taxon>Pentapetalae</taxon>
        <taxon>rosids</taxon>
        <taxon>malvids</taxon>
        <taxon>Sapindales</taxon>
        <taxon>Anacardiaceae</taxon>
        <taxon>Pistacia</taxon>
    </lineage>
</organism>
<name>A0ACC0Y4B4_9ROSI</name>
<proteinExistence type="predicted"/>
<gene>
    <name evidence="1" type="ORF">Pint_36089</name>
</gene>
<protein>
    <submittedName>
        <fullName evidence="1">Uncharacterized protein</fullName>
    </submittedName>
</protein>
<reference evidence="2" key="1">
    <citation type="journal article" date="2023" name="G3 (Bethesda)">
        <title>Genome assembly and association tests identify interacting loci associated with vigor, precocity, and sex in interspecific pistachio rootstocks.</title>
        <authorList>
            <person name="Palmer W."/>
            <person name="Jacygrad E."/>
            <person name="Sagayaradj S."/>
            <person name="Cavanaugh K."/>
            <person name="Han R."/>
            <person name="Bertier L."/>
            <person name="Beede B."/>
            <person name="Kafkas S."/>
            <person name="Golino D."/>
            <person name="Preece J."/>
            <person name="Michelmore R."/>
        </authorList>
    </citation>
    <scope>NUCLEOTIDE SEQUENCE [LARGE SCALE GENOMIC DNA]</scope>
</reference>
<evidence type="ECO:0000313" key="2">
    <source>
        <dbReference type="Proteomes" id="UP001163603"/>
    </source>
</evidence>
<accession>A0ACC0Y4B4</accession>
<evidence type="ECO:0000313" key="1">
    <source>
        <dbReference type="EMBL" id="KAJ0027994.1"/>
    </source>
</evidence>
<sequence>MGNQGFPVSSSRAEAVVEWYLLGGRKNKTNKSSDEAKNYHLAMRWSLSYITLHHKEKFITHLEQLAWMKRILQDFVVQNLLIVTVRKEEENGEKVMTFGALLCYSGNLGESSCGLQEAKLAANIFLEDGRSLLDCQKEVLCNNKSASGELIICDSCPSTYHKSCLGLKDVPTGEWFYTSCCEKTMENFVDDKVFHTCYQCEHKFHKSCPRSRGEVKYNEVLEDNRRMLNEAIDVTHECFEPAMDRFKYCEQGMCRRLMGELERQLVETGVMKLILPSAPSVLNTWITKFKFSKKTEYERLKYSNHIFLDFRDTIMCLKQLMKTELKTKK</sequence>
<dbReference type="Proteomes" id="UP001163603">
    <property type="component" value="Chromosome 9"/>
</dbReference>
<keyword evidence="2" id="KW-1185">Reference proteome</keyword>
<comment type="caution">
    <text evidence="1">The sequence shown here is derived from an EMBL/GenBank/DDBJ whole genome shotgun (WGS) entry which is preliminary data.</text>
</comment>
<dbReference type="EMBL" id="CM047744">
    <property type="protein sequence ID" value="KAJ0027994.1"/>
    <property type="molecule type" value="Genomic_DNA"/>
</dbReference>